<evidence type="ECO:0000313" key="2">
    <source>
        <dbReference type="Proteomes" id="UP001415857"/>
    </source>
</evidence>
<dbReference type="AlphaFoldDB" id="A0AAP0NFH2"/>
<organism evidence="1 2">
    <name type="scientific">Liquidambar formosana</name>
    <name type="common">Formosan gum</name>
    <dbReference type="NCBI Taxonomy" id="63359"/>
    <lineage>
        <taxon>Eukaryota</taxon>
        <taxon>Viridiplantae</taxon>
        <taxon>Streptophyta</taxon>
        <taxon>Embryophyta</taxon>
        <taxon>Tracheophyta</taxon>
        <taxon>Spermatophyta</taxon>
        <taxon>Magnoliopsida</taxon>
        <taxon>eudicotyledons</taxon>
        <taxon>Gunneridae</taxon>
        <taxon>Pentapetalae</taxon>
        <taxon>Saxifragales</taxon>
        <taxon>Altingiaceae</taxon>
        <taxon>Liquidambar</taxon>
    </lineage>
</organism>
<dbReference type="Proteomes" id="UP001415857">
    <property type="component" value="Unassembled WGS sequence"/>
</dbReference>
<comment type="caution">
    <text evidence="1">The sequence shown here is derived from an EMBL/GenBank/DDBJ whole genome shotgun (WGS) entry which is preliminary data.</text>
</comment>
<dbReference type="EMBL" id="JBBPBK010000014">
    <property type="protein sequence ID" value="KAK9270369.1"/>
    <property type="molecule type" value="Genomic_DNA"/>
</dbReference>
<keyword evidence="2" id="KW-1185">Reference proteome</keyword>
<sequence>MVGWTLKKTLTREKGKKGSEVEARVGRTDPGLHIFTSSASTCSLWHSHSFPIALILHGLQGTSATDGDKLQATSLAVARAVDLRRAVHAYQWGEVCVSDSQNTARHNPSSSGLAMGHGGAGGAASSDGILPVILSVQVVSTSLEFRVLLVHHISLYKRSFLLRM</sequence>
<accession>A0AAP0NFH2</accession>
<reference evidence="1 2" key="1">
    <citation type="journal article" date="2024" name="Plant J.">
        <title>Genome sequences and population genomics reveal climatic adaptation and genomic divergence between two closely related sweetgum species.</title>
        <authorList>
            <person name="Xu W.Q."/>
            <person name="Ren C.Q."/>
            <person name="Zhang X.Y."/>
            <person name="Comes H.P."/>
            <person name="Liu X.H."/>
            <person name="Li Y.G."/>
            <person name="Kettle C.J."/>
            <person name="Jalonen R."/>
            <person name="Gaisberger H."/>
            <person name="Ma Y.Z."/>
            <person name="Qiu Y.X."/>
        </authorList>
    </citation>
    <scope>NUCLEOTIDE SEQUENCE [LARGE SCALE GENOMIC DNA]</scope>
    <source>
        <strain evidence="1">Hangzhou</strain>
    </source>
</reference>
<name>A0AAP0NFH2_LIQFO</name>
<proteinExistence type="predicted"/>
<protein>
    <submittedName>
        <fullName evidence="1">Uncharacterized protein</fullName>
    </submittedName>
</protein>
<gene>
    <name evidence="1" type="ORF">L1049_025948</name>
</gene>
<evidence type="ECO:0000313" key="1">
    <source>
        <dbReference type="EMBL" id="KAK9270369.1"/>
    </source>
</evidence>